<dbReference type="EMBL" id="JANPWB010000010">
    <property type="protein sequence ID" value="KAJ1140797.1"/>
    <property type="molecule type" value="Genomic_DNA"/>
</dbReference>
<proteinExistence type="predicted"/>
<dbReference type="InterPro" id="IPR042566">
    <property type="entry name" value="L1_C"/>
</dbReference>
<dbReference type="Gene3D" id="3.30.250.20">
    <property type="entry name" value="L1 transposable element, C-terminal domain"/>
    <property type="match status" value="1"/>
</dbReference>
<organism evidence="2 3">
    <name type="scientific">Pleurodeles waltl</name>
    <name type="common">Iberian ribbed newt</name>
    <dbReference type="NCBI Taxonomy" id="8319"/>
    <lineage>
        <taxon>Eukaryota</taxon>
        <taxon>Metazoa</taxon>
        <taxon>Chordata</taxon>
        <taxon>Craniata</taxon>
        <taxon>Vertebrata</taxon>
        <taxon>Euteleostomi</taxon>
        <taxon>Amphibia</taxon>
        <taxon>Batrachia</taxon>
        <taxon>Caudata</taxon>
        <taxon>Salamandroidea</taxon>
        <taxon>Salamandridae</taxon>
        <taxon>Pleurodelinae</taxon>
        <taxon>Pleurodeles</taxon>
    </lineage>
</organism>
<sequence>MPTPAVTGSLEDFVVRLFLHVAPALKDQTIILDRTQSWPPACSLGQAQDIMTCLHYFRQREIIMAAARDQNATEFEGQRIGLFQDLSMLMLQRRRTLWPVTDFLREKGIRYKWGQPFRLHFVWQNETRSICTLEEAQGLKGMPPSLGDQPQQSVTQEQPP</sequence>
<dbReference type="Proteomes" id="UP001066276">
    <property type="component" value="Chromosome 6"/>
</dbReference>
<reference evidence="2" key="1">
    <citation type="journal article" date="2022" name="bioRxiv">
        <title>Sequencing and chromosome-scale assembly of the giantPleurodeles waltlgenome.</title>
        <authorList>
            <person name="Brown T."/>
            <person name="Elewa A."/>
            <person name="Iarovenko S."/>
            <person name="Subramanian E."/>
            <person name="Araus A.J."/>
            <person name="Petzold A."/>
            <person name="Susuki M."/>
            <person name="Suzuki K.-i.T."/>
            <person name="Hayashi T."/>
            <person name="Toyoda A."/>
            <person name="Oliveira C."/>
            <person name="Osipova E."/>
            <person name="Leigh N.D."/>
            <person name="Simon A."/>
            <person name="Yun M.H."/>
        </authorList>
    </citation>
    <scope>NUCLEOTIDE SEQUENCE</scope>
    <source>
        <strain evidence="2">20211129_DDA</strain>
        <tissue evidence="2">Liver</tissue>
    </source>
</reference>
<protein>
    <submittedName>
        <fullName evidence="2">Uncharacterized protein</fullName>
    </submittedName>
</protein>
<dbReference type="AlphaFoldDB" id="A0AAV7QMU6"/>
<name>A0AAV7QMU6_PLEWA</name>
<comment type="caution">
    <text evidence="2">The sequence shown here is derived from an EMBL/GenBank/DDBJ whole genome shotgun (WGS) entry which is preliminary data.</text>
</comment>
<keyword evidence="3" id="KW-1185">Reference proteome</keyword>
<feature type="region of interest" description="Disordered" evidence="1">
    <location>
        <begin position="139"/>
        <end position="160"/>
    </location>
</feature>
<feature type="compositionally biased region" description="Polar residues" evidence="1">
    <location>
        <begin position="148"/>
        <end position="160"/>
    </location>
</feature>
<evidence type="ECO:0000256" key="1">
    <source>
        <dbReference type="SAM" id="MobiDB-lite"/>
    </source>
</evidence>
<gene>
    <name evidence="2" type="ORF">NDU88_007135</name>
</gene>
<accession>A0AAV7QMU6</accession>
<evidence type="ECO:0000313" key="2">
    <source>
        <dbReference type="EMBL" id="KAJ1140797.1"/>
    </source>
</evidence>
<evidence type="ECO:0000313" key="3">
    <source>
        <dbReference type="Proteomes" id="UP001066276"/>
    </source>
</evidence>